<evidence type="ECO:0000313" key="2">
    <source>
        <dbReference type="Proteomes" id="UP000076234"/>
    </source>
</evidence>
<dbReference type="Proteomes" id="UP000076234">
    <property type="component" value="Chromosome"/>
</dbReference>
<dbReference type="KEGG" id="ster:AOA14_10285"/>
<dbReference type="STRING" id="1219058.AOA14_10285"/>
<dbReference type="AlphaFoldDB" id="A0A142VZ45"/>
<sequence>MDPAMLIASRNRLARLQYGPNGFRILSPGDHVLCAVSGVPIGLDELRYWSVARQEPYATAAISVQAALDAARGA</sequence>
<evidence type="ECO:0008006" key="3">
    <source>
        <dbReference type="Google" id="ProtNLM"/>
    </source>
</evidence>
<reference evidence="2" key="1">
    <citation type="submission" date="2015-11" db="EMBL/GenBank/DDBJ databases">
        <title>Complete genome sequence of a polyethylene glycol-degrading strain Sphingopyxis terrae strain 203-1 (NBRC 15098).</title>
        <authorList>
            <person name="Yoshiyuki O."/>
            <person name="Shouta N."/>
            <person name="Nagata Y."/>
            <person name="Numata M."/>
            <person name="Tsuchikane K."/>
            <person name="Hosoyama A."/>
            <person name="Yamazoe A."/>
            <person name="Tsuda M."/>
            <person name="Fujita N."/>
            <person name="Kawai F."/>
        </authorList>
    </citation>
    <scope>NUCLEOTIDE SEQUENCE [LARGE SCALE GENOMIC DNA]</scope>
    <source>
        <strain evidence="2">203-1</strain>
    </source>
</reference>
<proteinExistence type="predicted"/>
<dbReference type="InterPro" id="IPR018661">
    <property type="entry name" value="DUF2093"/>
</dbReference>
<name>A0A142VZ45_9SPHN</name>
<accession>A0A142VZ45</accession>
<evidence type="ECO:0000313" key="1">
    <source>
        <dbReference type="EMBL" id="AMU94992.1"/>
    </source>
</evidence>
<organism evidence="1 2">
    <name type="scientific">Sphingopyxis terrae subsp. terrae NBRC 15098</name>
    <dbReference type="NCBI Taxonomy" id="1219058"/>
    <lineage>
        <taxon>Bacteria</taxon>
        <taxon>Pseudomonadati</taxon>
        <taxon>Pseudomonadota</taxon>
        <taxon>Alphaproteobacteria</taxon>
        <taxon>Sphingomonadales</taxon>
        <taxon>Sphingomonadaceae</taxon>
        <taxon>Sphingopyxis</taxon>
    </lineage>
</organism>
<reference evidence="1 2" key="2">
    <citation type="journal article" date="2016" name="Genome Announc.">
        <title>Complete Genome Sequence of Sphingopyxis terrae Strain 203-1 (NBRC 111660), a Polyethylene Glycol Degrader.</title>
        <authorList>
            <person name="Ohtsubo Y."/>
            <person name="Nonoyama S."/>
            <person name="Nagata Y."/>
            <person name="Numata M."/>
            <person name="Tsuchikane K."/>
            <person name="Hosoyama A."/>
            <person name="Yamazoe A."/>
            <person name="Tsuda M."/>
            <person name="Fujita N."/>
            <person name="Kawai F."/>
        </authorList>
    </citation>
    <scope>NUCLEOTIDE SEQUENCE [LARGE SCALE GENOMIC DNA]</scope>
    <source>
        <strain evidence="1 2">203-1</strain>
    </source>
</reference>
<dbReference type="EMBL" id="CP013342">
    <property type="protein sequence ID" value="AMU94992.1"/>
    <property type="molecule type" value="Genomic_DNA"/>
</dbReference>
<gene>
    <name evidence="1" type="ORF">AOA14_10285</name>
</gene>
<dbReference type="Pfam" id="PF09866">
    <property type="entry name" value="DUF2093"/>
    <property type="match status" value="1"/>
</dbReference>
<protein>
    <recommendedName>
        <fullName evidence="3">DUF2093 domain-containing protein</fullName>
    </recommendedName>
</protein>